<gene>
    <name evidence="2" type="ORF">SAMN05192529_11347</name>
</gene>
<dbReference type="AlphaFoldDB" id="A0A1H4A3W7"/>
<feature type="signal peptide" evidence="1">
    <location>
        <begin position="1"/>
        <end position="23"/>
    </location>
</feature>
<reference evidence="2 3" key="1">
    <citation type="submission" date="2016-10" db="EMBL/GenBank/DDBJ databases">
        <authorList>
            <person name="de Groot N.N."/>
        </authorList>
    </citation>
    <scope>NUCLEOTIDE SEQUENCE [LARGE SCALE GENOMIC DNA]</scope>
    <source>
        <strain evidence="2 3">Vu-144</strain>
    </source>
</reference>
<evidence type="ECO:0008006" key="4">
    <source>
        <dbReference type="Google" id="ProtNLM"/>
    </source>
</evidence>
<dbReference type="EMBL" id="FNQY01000013">
    <property type="protein sequence ID" value="SEA30695.1"/>
    <property type="molecule type" value="Genomic_DNA"/>
</dbReference>
<sequence>MKNIIIAVMVFGCFFLGLAAAHAQSAIDKANYKVNHASTSVDNAVESASAAGATIKKIGGLFKKKKGAKATKKEDLGDFNTLFSIEGITLAKLKTLNENVKACKDVTETKIKYSGEGVSKIYVAHKGSTENLLTAVEKSSKSIFTDKNIENMDDGIVEISLKASTDESDE</sequence>
<protein>
    <recommendedName>
        <fullName evidence="4">DUF4252 domain-containing protein</fullName>
    </recommendedName>
</protein>
<dbReference type="OrthoDB" id="761965at2"/>
<dbReference type="STRING" id="551991.SAMN05192529_11347"/>
<proteinExistence type="predicted"/>
<dbReference type="RefSeq" id="WP_091398583.1">
    <property type="nucleotide sequence ID" value="NZ_FNQY01000013.1"/>
</dbReference>
<organism evidence="2 3">
    <name type="scientific">Arachidicoccus rhizosphaerae</name>
    <dbReference type="NCBI Taxonomy" id="551991"/>
    <lineage>
        <taxon>Bacteria</taxon>
        <taxon>Pseudomonadati</taxon>
        <taxon>Bacteroidota</taxon>
        <taxon>Chitinophagia</taxon>
        <taxon>Chitinophagales</taxon>
        <taxon>Chitinophagaceae</taxon>
        <taxon>Arachidicoccus</taxon>
    </lineage>
</organism>
<keyword evidence="1" id="KW-0732">Signal</keyword>
<dbReference type="Proteomes" id="UP000199041">
    <property type="component" value="Unassembled WGS sequence"/>
</dbReference>
<feature type="chain" id="PRO_5011633434" description="DUF4252 domain-containing protein" evidence="1">
    <location>
        <begin position="24"/>
        <end position="170"/>
    </location>
</feature>
<evidence type="ECO:0000313" key="3">
    <source>
        <dbReference type="Proteomes" id="UP000199041"/>
    </source>
</evidence>
<evidence type="ECO:0000313" key="2">
    <source>
        <dbReference type="EMBL" id="SEA30695.1"/>
    </source>
</evidence>
<accession>A0A1H4A3W7</accession>
<keyword evidence="3" id="KW-1185">Reference proteome</keyword>
<name>A0A1H4A3W7_9BACT</name>
<evidence type="ECO:0000256" key="1">
    <source>
        <dbReference type="SAM" id="SignalP"/>
    </source>
</evidence>